<protein>
    <submittedName>
        <fullName evidence="1">Uncharacterized protein</fullName>
    </submittedName>
</protein>
<name>A0ACB0K6T7_TRIPR</name>
<keyword evidence="2" id="KW-1185">Reference proteome</keyword>
<evidence type="ECO:0000313" key="2">
    <source>
        <dbReference type="Proteomes" id="UP001177021"/>
    </source>
</evidence>
<accession>A0ACB0K6T7</accession>
<sequence length="1842" mass="208765">MENFCIPWKCLDPSSKQPVSEEKQTKVQKSFAEAVSNVCDIALSQLPQACVKGANLAIPIPENDYLAGVEACKHNLQGRIIWPKGATPLTVLELKNKLTPLWKDLNRWGVMSLGKGFYEFTFTSLEDVRRVRSIASWNLNPGTLKLFAWSSDFNPRAQQNSSAQVWVRLYGLSQEYWRKNILFTIASSLGTPICTDSVTAKPLLERTFGQFARVLIDTDLTQTLRDKVLVERKGFAFLVNNIEYENLPNFCTNCKVIGHYVANCKKLIPIDDGKFDKDIRDRRTTNKEPKKVFVPTKEGRQGQGTSKRIANVEKTNENNDELVIVETDKDLADKSLNPKPHDQQRDDSSNSGKDKEVANMNDQFNIIGNSNQSPQSDKSQCSTSQGSKTDKETTISHNRFEVLTTQNIDDIDVEATEETPVIDIESTKDTEGVEDTQVEVVLNKDETLRLETNVANKTTEFLNQSWANMVDAEEEELKTQEIAEHENLVSKTRSAPLPIVKSKTKAKNQKQVSSSSYGTRLALKRLILSNNPDFILLAEPWMKVIDFPRQWLANLGLKIFAVNNRDNLDPNLWCLCKLSLNPNVIAFDDQQVSFSFSDNGNSMYIAAIYASTCHLKRRFPWQNLSNLQIQFSAPWCFLGDFNSIMGAHEHSGSLTPARAAIDDFQNWTDSNLLLHLPTSGAYFTWNNGRGGTRHIERRLDRTICNQDWIDCCTSISCTTLVRNRSDHYPLLLDFQSSTIKFMSSFKFLRMWSTHDNCKEVIVNSWKESVVGCPMYILSSKLKRLKEKLKIWNKDVFGNIHDHVKEAEQQVLSIQLQIHNNGRSDQLMNLEKIAQSELDKALERQDLFWKEKARSRWHFEGDRNTAYFHRLAKVKSATKLITSMRNGNGVIHDPALLSDHVVNYFQNLFCSNPLMQDPLLVDDVIPSLVSENVNNLLTMLPSKEEIKSAVFALNKDGAPGPDGFGAYFYQEYWDIIKDDVVNAVIQFFTSGWILPNFNSNTLILIPKSENADTIDKFRPIALANFKFKIISKVLADRLAQILPTIITKEQRGFVHGRNIKDCIGLASEAINLLHNKAFGVILESANISISFNGAQHGFFKCKRGVRQGDPLSPLLFCLAEEVLSRGITKLVADGKVDLIKASRNNYVPSHCLYADDIMVFCRGKLSCLQALKSLFTDYANCSGQVINASKSTIYSGGISQVRLTQIVNLIGFNIGSLPFTYLGVPIFKGRPKARYFIPIADKIKSKLSAWKASLLSIAGRTQLVKSVIQSMLVYSISIYSWPVALLKTIEGWTRNFIWSGDIAQRKLVTVSWKKVCAPYEEGGLGLRSLISTNEAANLKLCWDLLHSNEDWAAILKSRVLRGQQVIKHHIFSSLWSSIKNEIPVIKENSSWNVGTGQLINLWHDTWCGIPLQQSLNIPQNVSIWLPQLVSDLILNHQWHIPPLLENMFPNLLSMVQHITLPVEETLDQLCWNNSPSGMISMKLAYDFKRKHYTPKHWAKSIWSIDIPPSKSLLVWRLMHDKVPTDDKLMERGCNIPSMCSLCHTHSESTFHLFFECNFAFSLWCWMASILNTTLHFQSIEDIWLLCDGSCSWSPQCKITIKAAIVNLLNSIWHARNIARFNNKTTHWKTALAWIWSNTSLTGNKTIGVASPSMTEFMVLKNLNVNLHPPKPTVLKEVFWQPPLEHWVKCNTDGASNSFTSSCGGIFRNHNADFLCCFAENTGLKSAFMAEICGAMRAIELANCRNWKNLWLESDSTLIVMAFNSSILVPWELSNRWRNCLRITRSMNFVVSHVYREGNQCADGLTNIGLTIDRFTIWNELLQQISGFFVDNSLGKPSFRLIRV</sequence>
<dbReference type="Proteomes" id="UP001177021">
    <property type="component" value="Unassembled WGS sequence"/>
</dbReference>
<dbReference type="EMBL" id="CASHSV030000198">
    <property type="protein sequence ID" value="CAJ2651976.1"/>
    <property type="molecule type" value="Genomic_DNA"/>
</dbReference>
<proteinExistence type="predicted"/>
<reference evidence="1" key="1">
    <citation type="submission" date="2023-10" db="EMBL/GenBank/DDBJ databases">
        <authorList>
            <person name="Rodriguez Cubillos JULIANA M."/>
            <person name="De Vega J."/>
        </authorList>
    </citation>
    <scope>NUCLEOTIDE SEQUENCE</scope>
</reference>
<organism evidence="1 2">
    <name type="scientific">Trifolium pratense</name>
    <name type="common">Red clover</name>
    <dbReference type="NCBI Taxonomy" id="57577"/>
    <lineage>
        <taxon>Eukaryota</taxon>
        <taxon>Viridiplantae</taxon>
        <taxon>Streptophyta</taxon>
        <taxon>Embryophyta</taxon>
        <taxon>Tracheophyta</taxon>
        <taxon>Spermatophyta</taxon>
        <taxon>Magnoliopsida</taxon>
        <taxon>eudicotyledons</taxon>
        <taxon>Gunneridae</taxon>
        <taxon>Pentapetalae</taxon>
        <taxon>rosids</taxon>
        <taxon>fabids</taxon>
        <taxon>Fabales</taxon>
        <taxon>Fabaceae</taxon>
        <taxon>Papilionoideae</taxon>
        <taxon>50 kb inversion clade</taxon>
        <taxon>NPAAA clade</taxon>
        <taxon>Hologalegina</taxon>
        <taxon>IRL clade</taxon>
        <taxon>Trifolieae</taxon>
        <taxon>Trifolium</taxon>
    </lineage>
</organism>
<comment type="caution">
    <text evidence="1">The sequence shown here is derived from an EMBL/GenBank/DDBJ whole genome shotgun (WGS) entry which is preliminary data.</text>
</comment>
<gene>
    <name evidence="1" type="ORF">MILVUS5_LOCUS19527</name>
</gene>
<evidence type="ECO:0000313" key="1">
    <source>
        <dbReference type="EMBL" id="CAJ2651976.1"/>
    </source>
</evidence>